<name>A0A8S1DHG3_9INSE</name>
<evidence type="ECO:0000256" key="3">
    <source>
        <dbReference type="SAM" id="MobiDB-lite"/>
    </source>
</evidence>
<feature type="coiled-coil region" evidence="2">
    <location>
        <begin position="211"/>
        <end position="245"/>
    </location>
</feature>
<dbReference type="Proteomes" id="UP000494165">
    <property type="component" value="Unassembled WGS sequence"/>
</dbReference>
<dbReference type="AlphaFoldDB" id="A0A8S1DHG3"/>
<dbReference type="GO" id="GO:0000149">
    <property type="term" value="F:SNARE binding"/>
    <property type="evidence" value="ECO:0007669"/>
    <property type="project" value="TreeGrafter"/>
</dbReference>
<dbReference type="GO" id="GO:0000323">
    <property type="term" value="C:lytic vacuole"/>
    <property type="evidence" value="ECO:0007669"/>
    <property type="project" value="TreeGrafter"/>
</dbReference>
<proteinExistence type="predicted"/>
<comment type="caution">
    <text evidence="4">The sequence shown here is derived from an EMBL/GenBank/DDBJ whole genome shotgun (WGS) entry which is preliminary data.</text>
</comment>
<dbReference type="GO" id="GO:0005768">
    <property type="term" value="C:endosome"/>
    <property type="evidence" value="ECO:0007669"/>
    <property type="project" value="TreeGrafter"/>
</dbReference>
<evidence type="ECO:0000256" key="2">
    <source>
        <dbReference type="SAM" id="Coils"/>
    </source>
</evidence>
<dbReference type="EMBL" id="CADEPI010000184">
    <property type="protein sequence ID" value="CAB3379343.1"/>
    <property type="molecule type" value="Genomic_DNA"/>
</dbReference>
<evidence type="ECO:0008006" key="6">
    <source>
        <dbReference type="Google" id="ProtNLM"/>
    </source>
</evidence>
<reference evidence="4 5" key="1">
    <citation type="submission" date="2020-04" db="EMBL/GenBank/DDBJ databases">
        <authorList>
            <person name="Alioto T."/>
            <person name="Alioto T."/>
            <person name="Gomez Garrido J."/>
        </authorList>
    </citation>
    <scope>NUCLEOTIDE SEQUENCE [LARGE SCALE GENOMIC DNA]</scope>
</reference>
<organism evidence="4 5">
    <name type="scientific">Cloeon dipterum</name>
    <dbReference type="NCBI Taxonomy" id="197152"/>
    <lineage>
        <taxon>Eukaryota</taxon>
        <taxon>Metazoa</taxon>
        <taxon>Ecdysozoa</taxon>
        <taxon>Arthropoda</taxon>
        <taxon>Hexapoda</taxon>
        <taxon>Insecta</taxon>
        <taxon>Pterygota</taxon>
        <taxon>Palaeoptera</taxon>
        <taxon>Ephemeroptera</taxon>
        <taxon>Pisciforma</taxon>
        <taxon>Baetidae</taxon>
        <taxon>Cloeon</taxon>
    </lineage>
</organism>
<protein>
    <recommendedName>
        <fullName evidence="6">UV radiation resistance associated protein</fullName>
    </recommendedName>
</protein>
<dbReference type="OrthoDB" id="72772at2759"/>
<keyword evidence="1 2" id="KW-0175">Coiled coil</keyword>
<keyword evidence="5" id="KW-1185">Reference proteome</keyword>
<feature type="compositionally biased region" description="Low complexity" evidence="3">
    <location>
        <begin position="455"/>
        <end position="469"/>
    </location>
</feature>
<evidence type="ECO:0000313" key="5">
    <source>
        <dbReference type="Proteomes" id="UP000494165"/>
    </source>
</evidence>
<evidence type="ECO:0000256" key="1">
    <source>
        <dbReference type="ARBA" id="ARBA00023054"/>
    </source>
</evidence>
<evidence type="ECO:0000313" key="4">
    <source>
        <dbReference type="EMBL" id="CAB3379343.1"/>
    </source>
</evidence>
<feature type="region of interest" description="Disordered" evidence="3">
    <location>
        <begin position="452"/>
        <end position="494"/>
    </location>
</feature>
<sequence length="635" mass="71094">MAVRWQKEWIPLVSQQMRVRNLTQILAYNLHAEPSPERAIFFYTLHLTSKSAPFYTSDQSTGPNPRWIEIDFKGKAGLSSTSFVIRIWQVGSPNRLVTTWGVCLSGLQLAPLDQDLSKVSSSRNLVFFIHGFRFVPPSKEQVLMRLASAAVGTNDAKLSYPVNQLRRLKTYQMQQMRASTTCESLRQEIQRIGPFPPSACPVVAAGNKHQYQKVEQLCESVRMRLKLLKEEKARREVKIQELRKTADNLAAATELRSALLDKKYESLQESTALKDSKTLLLQTKEATTLTWSQLMKRRQELISQLKYIYPISIDPEGLAKICGVKLLRSDELNNQDEASSSVALGFAAHATVMVAKFLDVPLRYPIQPAGSRAKIWDVVASKLPDSERDSLFRFPLFLKGRDSIQFYYAVYLLNKNIAQLKFYTGFTIRDLRTTLHNLRELLYMKPAIPSYMKNSHSSSSIETVISGPSQNSTTAEEERPPPVTKSRLTVEEPVKSASSLDSVDACFLEPPSVKPVEKEPAVSGSLDKGLDHIKEATKSTVVSMQYKSANNSDPNLREKRSPQVVSSTEIPSDSAPAKLRTQSECVDPNGDVPKENLPTYNSLDNLFVSVASRTEALASKSGSFNLVKSRPIDKS</sequence>
<accession>A0A8S1DHG3</accession>
<feature type="region of interest" description="Disordered" evidence="3">
    <location>
        <begin position="547"/>
        <end position="597"/>
    </location>
</feature>
<gene>
    <name evidence="4" type="ORF">CLODIP_2_CD10399</name>
</gene>
<dbReference type="PANTHER" id="PTHR15157">
    <property type="entry name" value="UV RADIATION RESISTANCE-ASSOCIATED GENE PROTEIN"/>
    <property type="match status" value="1"/>
</dbReference>
<dbReference type="PANTHER" id="PTHR15157:SF5">
    <property type="entry name" value="UV RADIATION RESISTANCE-ASSOCIATED GENE PROTEIN"/>
    <property type="match status" value="1"/>
</dbReference>
<dbReference type="GO" id="GO:0035493">
    <property type="term" value="P:SNARE complex assembly"/>
    <property type="evidence" value="ECO:0007669"/>
    <property type="project" value="TreeGrafter"/>
</dbReference>